<dbReference type="OrthoDB" id="5292716at2"/>
<dbReference type="RefSeq" id="WP_046520339.1">
    <property type="nucleotide sequence ID" value="NZ_LAVS01000032.1"/>
</dbReference>
<dbReference type="EMBL" id="RRCF01000003">
    <property type="protein sequence ID" value="RRJ20210.1"/>
    <property type="molecule type" value="Genomic_DNA"/>
</dbReference>
<feature type="chain" id="PRO_5018756270" evidence="1">
    <location>
        <begin position="26"/>
        <end position="256"/>
    </location>
</feature>
<keyword evidence="3" id="KW-1185">Reference proteome</keyword>
<comment type="caution">
    <text evidence="2">The sequence shown here is derived from an EMBL/GenBank/DDBJ whole genome shotgun (WGS) entry which is preliminary data.</text>
</comment>
<reference evidence="2 3" key="1">
    <citation type="submission" date="2018-11" db="EMBL/GenBank/DDBJ databases">
        <title>Draft genome analysis of Rheinheimera mesophila isolated from an industrial waste site.</title>
        <authorList>
            <person name="Yu Q."/>
            <person name="Qi Y."/>
            <person name="Zhang H."/>
            <person name="Lu Y."/>
            <person name="Pu J."/>
        </authorList>
    </citation>
    <scope>NUCLEOTIDE SEQUENCE [LARGE SCALE GENOMIC DNA]</scope>
    <source>
        <strain evidence="2 3">IITR13</strain>
    </source>
</reference>
<evidence type="ECO:0000313" key="3">
    <source>
        <dbReference type="Proteomes" id="UP000276260"/>
    </source>
</evidence>
<name>A0A3P3QIE9_9GAMM</name>
<sequence length="256" mass="28115">MKKTLCSLSALSSLFILSGLVTVQAGESASNETKLGWSTSAELGAITTSGNTKGTSITGKIDSKQELEQWSNDYTFSAFFKRDETEADDGQTLVETSAERYAASAKGGYKLNKDTARLFVFGSHVDDRFGAYTEYTTVAVGYGDELFKTDTMSLEGEIGPGYYRGKTDLEETENGMIVRSAATYRWQISESARFKQTLSLEYGEDNKRTIAESSLTAKINGRMQMKAAFLVQNDSKVPVGKKKTDTQTSLTFVYSF</sequence>
<feature type="signal peptide" evidence="1">
    <location>
        <begin position="1"/>
        <end position="25"/>
    </location>
</feature>
<accession>A0A3P3QIE9</accession>
<evidence type="ECO:0000256" key="1">
    <source>
        <dbReference type="SAM" id="SignalP"/>
    </source>
</evidence>
<proteinExistence type="predicted"/>
<dbReference type="Pfam" id="PF04338">
    <property type="entry name" value="DUF481"/>
    <property type="match status" value="1"/>
</dbReference>
<evidence type="ECO:0000313" key="2">
    <source>
        <dbReference type="EMBL" id="RRJ20210.1"/>
    </source>
</evidence>
<dbReference type="InterPro" id="IPR007433">
    <property type="entry name" value="DUF481"/>
</dbReference>
<gene>
    <name evidence="2" type="ORF">EIK76_11840</name>
</gene>
<dbReference type="Proteomes" id="UP000276260">
    <property type="component" value="Unassembled WGS sequence"/>
</dbReference>
<protein>
    <submittedName>
        <fullName evidence="2">DUF481 domain-containing protein</fullName>
    </submittedName>
</protein>
<keyword evidence="1" id="KW-0732">Signal</keyword>
<dbReference type="AlphaFoldDB" id="A0A3P3QIE9"/>
<organism evidence="2 3">
    <name type="scientific">Rheinheimera mesophila</name>
    <dbReference type="NCBI Taxonomy" id="1547515"/>
    <lineage>
        <taxon>Bacteria</taxon>
        <taxon>Pseudomonadati</taxon>
        <taxon>Pseudomonadota</taxon>
        <taxon>Gammaproteobacteria</taxon>
        <taxon>Chromatiales</taxon>
        <taxon>Chromatiaceae</taxon>
        <taxon>Rheinheimera</taxon>
    </lineage>
</organism>